<accession>A0A1H1ISX3</accession>
<sequence>MRVPVVRFGDPTTTGGKVNALHNDMTDGGKAIALHGERATCGNCKGTWPIFGSAHAMRNGGRAAVLHGDNVLCPCGQNRVISMSDSCFYHRRPGEDGSVANTRSSASVDPQSVQHDEQFTLQDATGRALPDTYYTVRLPSGQLVHGVTDGIGRTERCATEGARRLHIYLGHREE</sequence>
<reference evidence="2" key="1">
    <citation type="submission" date="2016-10" db="EMBL/GenBank/DDBJ databases">
        <authorList>
            <person name="Varghese N."/>
            <person name="Submissions S."/>
        </authorList>
    </citation>
    <scope>NUCLEOTIDE SEQUENCE [LARGE SCALE GENOMIC DNA]</scope>
    <source>
        <strain evidence="2">GAS106B</strain>
    </source>
</reference>
<evidence type="ECO:0000313" key="2">
    <source>
        <dbReference type="Proteomes" id="UP000183487"/>
    </source>
</evidence>
<dbReference type="CDD" id="cd14744">
    <property type="entry name" value="PAAR_CT_2"/>
    <property type="match status" value="1"/>
</dbReference>
<dbReference type="EMBL" id="FNKP01000002">
    <property type="protein sequence ID" value="SDR40787.1"/>
    <property type="molecule type" value="Genomic_DNA"/>
</dbReference>
<gene>
    <name evidence="1" type="ORF">SAMN05443245_5615</name>
</gene>
<organism evidence="1 2">
    <name type="scientific">Paraburkholderia fungorum</name>
    <dbReference type="NCBI Taxonomy" id="134537"/>
    <lineage>
        <taxon>Bacteria</taxon>
        <taxon>Pseudomonadati</taxon>
        <taxon>Pseudomonadota</taxon>
        <taxon>Betaproteobacteria</taxon>
        <taxon>Burkholderiales</taxon>
        <taxon>Burkholderiaceae</taxon>
        <taxon>Paraburkholderia</taxon>
    </lineage>
</organism>
<dbReference type="InterPro" id="IPR008727">
    <property type="entry name" value="PAAR_motif"/>
</dbReference>
<proteinExistence type="predicted"/>
<evidence type="ECO:0000313" key="1">
    <source>
        <dbReference type="EMBL" id="SDR40787.1"/>
    </source>
</evidence>
<name>A0A1H1ISX3_9BURK</name>
<protein>
    <submittedName>
        <fullName evidence="1">Zn-binding Pro-Ala-Ala-Arg (PAAR) domain-containing protein, incolved in TypeVI secretion</fullName>
    </submittedName>
</protein>
<dbReference type="Pfam" id="PF05488">
    <property type="entry name" value="PAAR_motif"/>
    <property type="match status" value="1"/>
</dbReference>
<dbReference type="Proteomes" id="UP000183487">
    <property type="component" value="Unassembled WGS sequence"/>
</dbReference>
<keyword evidence="2" id="KW-1185">Reference proteome</keyword>
<dbReference type="AlphaFoldDB" id="A0A1H1ISX3"/>
<dbReference type="RefSeq" id="WP_074770561.1">
    <property type="nucleotide sequence ID" value="NZ_FNKP01000002.1"/>
</dbReference>